<feature type="binding site" evidence="9">
    <location>
        <position position="42"/>
    </location>
    <ligand>
        <name>ATP</name>
        <dbReference type="ChEBI" id="CHEBI:30616"/>
    </ligand>
</feature>
<feature type="domain" description="Protein kinase" evidence="10">
    <location>
        <begin position="13"/>
        <end position="131"/>
    </location>
</feature>
<name>A0AAN8JGY8_PATCE</name>
<keyword evidence="3" id="KW-0808">Transferase</keyword>
<dbReference type="Proteomes" id="UP001347796">
    <property type="component" value="Unassembled WGS sequence"/>
</dbReference>
<accession>A0AAN8JGY8</accession>
<dbReference type="Pfam" id="PF00069">
    <property type="entry name" value="Pkinase"/>
    <property type="match status" value="1"/>
</dbReference>
<dbReference type="PANTHER" id="PTHR44899">
    <property type="entry name" value="CAMK FAMILY PROTEIN KINASE"/>
    <property type="match status" value="1"/>
</dbReference>
<reference evidence="11 12" key="1">
    <citation type="submission" date="2024-01" db="EMBL/GenBank/DDBJ databases">
        <title>The genome of the rayed Mediterranean limpet Patella caerulea (Linnaeus, 1758).</title>
        <authorList>
            <person name="Anh-Thu Weber A."/>
            <person name="Halstead-Nussloch G."/>
        </authorList>
    </citation>
    <scope>NUCLEOTIDE SEQUENCE [LARGE SCALE GENOMIC DNA]</scope>
    <source>
        <strain evidence="11">AATW-2023a</strain>
        <tissue evidence="11">Whole specimen</tissue>
    </source>
</reference>
<dbReference type="Gene3D" id="1.10.510.10">
    <property type="entry name" value="Transferase(Phosphotransferase) domain 1"/>
    <property type="match status" value="1"/>
</dbReference>
<evidence type="ECO:0000313" key="11">
    <source>
        <dbReference type="EMBL" id="KAK6176109.1"/>
    </source>
</evidence>
<comment type="catalytic activity">
    <reaction evidence="8">
        <text>L-seryl-[protein] + ATP = O-phospho-L-seryl-[protein] + ADP + H(+)</text>
        <dbReference type="Rhea" id="RHEA:17989"/>
        <dbReference type="Rhea" id="RHEA-COMP:9863"/>
        <dbReference type="Rhea" id="RHEA-COMP:11604"/>
        <dbReference type="ChEBI" id="CHEBI:15378"/>
        <dbReference type="ChEBI" id="CHEBI:29999"/>
        <dbReference type="ChEBI" id="CHEBI:30616"/>
        <dbReference type="ChEBI" id="CHEBI:83421"/>
        <dbReference type="ChEBI" id="CHEBI:456216"/>
        <dbReference type="EC" id="2.7.11.1"/>
    </reaction>
</comment>
<protein>
    <recommendedName>
        <fullName evidence="1">non-specific serine/threonine protein kinase</fullName>
        <ecNumber evidence="1">2.7.11.1</ecNumber>
    </recommendedName>
</protein>
<comment type="caution">
    <text evidence="11">The sequence shown here is derived from an EMBL/GenBank/DDBJ whole genome shotgun (WGS) entry which is preliminary data.</text>
</comment>
<dbReference type="GO" id="GO:0005524">
    <property type="term" value="F:ATP binding"/>
    <property type="evidence" value="ECO:0007669"/>
    <property type="project" value="UniProtKB-UniRule"/>
</dbReference>
<evidence type="ECO:0000256" key="5">
    <source>
        <dbReference type="ARBA" id="ARBA00022777"/>
    </source>
</evidence>
<dbReference type="InterPro" id="IPR011009">
    <property type="entry name" value="Kinase-like_dom_sf"/>
</dbReference>
<dbReference type="SMART" id="SM00220">
    <property type="entry name" value="S_TKc"/>
    <property type="match status" value="1"/>
</dbReference>
<dbReference type="SUPFAM" id="SSF56112">
    <property type="entry name" value="Protein kinase-like (PK-like)"/>
    <property type="match status" value="1"/>
</dbReference>
<dbReference type="PROSITE" id="PS00107">
    <property type="entry name" value="PROTEIN_KINASE_ATP"/>
    <property type="match status" value="1"/>
</dbReference>
<dbReference type="InterPro" id="IPR051131">
    <property type="entry name" value="NEK_Ser/Thr_kinase_NIMA"/>
</dbReference>
<evidence type="ECO:0000259" key="10">
    <source>
        <dbReference type="PROSITE" id="PS50011"/>
    </source>
</evidence>
<evidence type="ECO:0000256" key="8">
    <source>
        <dbReference type="ARBA" id="ARBA00048679"/>
    </source>
</evidence>
<evidence type="ECO:0000256" key="9">
    <source>
        <dbReference type="PROSITE-ProRule" id="PRU10141"/>
    </source>
</evidence>
<comment type="catalytic activity">
    <reaction evidence="7">
        <text>L-threonyl-[protein] + ATP = O-phospho-L-threonyl-[protein] + ADP + H(+)</text>
        <dbReference type="Rhea" id="RHEA:46608"/>
        <dbReference type="Rhea" id="RHEA-COMP:11060"/>
        <dbReference type="Rhea" id="RHEA-COMP:11605"/>
        <dbReference type="ChEBI" id="CHEBI:15378"/>
        <dbReference type="ChEBI" id="CHEBI:30013"/>
        <dbReference type="ChEBI" id="CHEBI:30616"/>
        <dbReference type="ChEBI" id="CHEBI:61977"/>
        <dbReference type="ChEBI" id="CHEBI:456216"/>
        <dbReference type="EC" id="2.7.11.1"/>
    </reaction>
</comment>
<dbReference type="InterPro" id="IPR000719">
    <property type="entry name" value="Prot_kinase_dom"/>
</dbReference>
<dbReference type="InterPro" id="IPR017441">
    <property type="entry name" value="Protein_kinase_ATP_BS"/>
</dbReference>
<keyword evidence="5" id="KW-0418">Kinase</keyword>
<keyword evidence="6 9" id="KW-0067">ATP-binding</keyword>
<proteinExistence type="predicted"/>
<evidence type="ECO:0000256" key="4">
    <source>
        <dbReference type="ARBA" id="ARBA00022741"/>
    </source>
</evidence>
<keyword evidence="12" id="KW-1185">Reference proteome</keyword>
<organism evidence="11 12">
    <name type="scientific">Patella caerulea</name>
    <name type="common">Rayed Mediterranean limpet</name>
    <dbReference type="NCBI Taxonomy" id="87958"/>
    <lineage>
        <taxon>Eukaryota</taxon>
        <taxon>Metazoa</taxon>
        <taxon>Spiralia</taxon>
        <taxon>Lophotrochozoa</taxon>
        <taxon>Mollusca</taxon>
        <taxon>Gastropoda</taxon>
        <taxon>Patellogastropoda</taxon>
        <taxon>Patelloidea</taxon>
        <taxon>Patellidae</taxon>
        <taxon>Patella</taxon>
    </lineage>
</organism>
<keyword evidence="4 9" id="KW-0547">Nucleotide-binding</keyword>
<evidence type="ECO:0000256" key="7">
    <source>
        <dbReference type="ARBA" id="ARBA00047899"/>
    </source>
</evidence>
<keyword evidence="2" id="KW-0723">Serine/threonine-protein kinase</keyword>
<evidence type="ECO:0000256" key="1">
    <source>
        <dbReference type="ARBA" id="ARBA00012513"/>
    </source>
</evidence>
<evidence type="ECO:0000256" key="2">
    <source>
        <dbReference type="ARBA" id="ARBA00022527"/>
    </source>
</evidence>
<dbReference type="PANTHER" id="PTHR44899:SF3">
    <property type="entry name" value="SERINE_THREONINE-PROTEIN KINASE NEK1"/>
    <property type="match status" value="1"/>
</dbReference>
<evidence type="ECO:0000313" key="12">
    <source>
        <dbReference type="Proteomes" id="UP001347796"/>
    </source>
</evidence>
<evidence type="ECO:0000256" key="3">
    <source>
        <dbReference type="ARBA" id="ARBA00022679"/>
    </source>
</evidence>
<dbReference type="GO" id="GO:0004674">
    <property type="term" value="F:protein serine/threonine kinase activity"/>
    <property type="evidence" value="ECO:0007669"/>
    <property type="project" value="UniProtKB-KW"/>
</dbReference>
<dbReference type="EC" id="2.7.11.1" evidence="1"/>
<evidence type="ECO:0000256" key="6">
    <source>
        <dbReference type="ARBA" id="ARBA00022840"/>
    </source>
</evidence>
<dbReference type="AlphaFoldDB" id="A0AAN8JGY8"/>
<sequence length="131" mass="15230">MATSADNFDANDFEVIKELGSGRFGKVYLIKHYTTGELLARKEIKLSHLPDNEDARARTMLEVDVMKQINHKHIMAFRYHFITIDYLHIYTEYCSGEDLKKLIVKLSKFALPEKLIVCWLSQMVDALKVSY</sequence>
<gene>
    <name evidence="11" type="ORF">SNE40_014456</name>
</gene>
<dbReference type="PROSITE" id="PS50011">
    <property type="entry name" value="PROTEIN_KINASE_DOM"/>
    <property type="match status" value="1"/>
</dbReference>
<dbReference type="EMBL" id="JAZGQO010000010">
    <property type="protein sequence ID" value="KAK6176109.1"/>
    <property type="molecule type" value="Genomic_DNA"/>
</dbReference>